<organism evidence="2 3">
    <name type="scientific">Streptomyces seoulensis</name>
    <dbReference type="NCBI Taxonomy" id="73044"/>
    <lineage>
        <taxon>Bacteria</taxon>
        <taxon>Bacillati</taxon>
        <taxon>Actinomycetota</taxon>
        <taxon>Actinomycetes</taxon>
        <taxon>Kitasatosporales</taxon>
        <taxon>Streptomycetaceae</taxon>
        <taxon>Streptomyces</taxon>
    </lineage>
</organism>
<feature type="chain" id="PRO_5020606269" description="Calcium-binding protein" evidence="1">
    <location>
        <begin position="27"/>
        <end position="274"/>
    </location>
</feature>
<evidence type="ECO:0008006" key="4">
    <source>
        <dbReference type="Google" id="ProtNLM"/>
    </source>
</evidence>
<evidence type="ECO:0000313" key="3">
    <source>
        <dbReference type="Proteomes" id="UP000292547"/>
    </source>
</evidence>
<reference evidence="2 3" key="1">
    <citation type="submission" date="2018-08" db="EMBL/GenBank/DDBJ databases">
        <title>The complete genome sequence of Streptomyces seoulensis, a pioneer strain for nickel superoxide dismutase discovery.</title>
        <authorList>
            <person name="Shin J."/>
            <person name="Lee J.-S."/>
            <person name="Lee E.-J."/>
            <person name="Youn H.-D."/>
        </authorList>
    </citation>
    <scope>NUCLEOTIDE SEQUENCE [LARGE SCALE GENOMIC DNA]</scope>
    <source>
        <strain evidence="2 3">KCTC 9819</strain>
    </source>
</reference>
<dbReference type="KEGG" id="sseo:D0Z67_12755"/>
<sequence length="274" mass="28533">MRIRATVAAVTGALALAAFAAPAAHAAPATPYTMNVSFSNLKIASSIKVGTTSKVSTTYSYTLTHGTDVKATAADFYSDAYLYRGSFADPSATVEGDDFATCKVVTSTTLTCTGTIDVYPSDGDLTAADAGKWSLAAEATAFNGQNPSKPDYSKVGFKDQGGMGTTSLLRYSKLTTDASPEPVKKGKTITVTGTLTRASWDYNKYYGYGAQSVQLQFAKKGSTTWSTLKTVKTDANGKLKTTVTASVDGAFRYVYAGVSTTAAVTSGGDAVDVQ</sequence>
<dbReference type="STRING" id="73044.GCA_000725795_01640"/>
<feature type="signal peptide" evidence="1">
    <location>
        <begin position="1"/>
        <end position="26"/>
    </location>
</feature>
<dbReference type="GeneID" id="300099795"/>
<protein>
    <recommendedName>
        <fullName evidence="4">Calcium-binding protein</fullName>
    </recommendedName>
</protein>
<gene>
    <name evidence="2" type="ORF">D0Z67_12755</name>
</gene>
<dbReference type="AlphaFoldDB" id="A0A4P6TWS6"/>
<evidence type="ECO:0000313" key="2">
    <source>
        <dbReference type="EMBL" id="QBJ91084.1"/>
    </source>
</evidence>
<dbReference type="EMBL" id="CP032229">
    <property type="protein sequence ID" value="QBJ91084.1"/>
    <property type="molecule type" value="Genomic_DNA"/>
</dbReference>
<evidence type="ECO:0000256" key="1">
    <source>
        <dbReference type="SAM" id="SignalP"/>
    </source>
</evidence>
<keyword evidence="3" id="KW-1185">Reference proteome</keyword>
<dbReference type="Proteomes" id="UP000292547">
    <property type="component" value="Chromosome"/>
</dbReference>
<name>A0A4P6TWS6_STRSO</name>
<dbReference type="OrthoDB" id="3296851at2"/>
<accession>A0A4P6TWS6</accession>
<dbReference type="RefSeq" id="WP_031184077.1">
    <property type="nucleotide sequence ID" value="NZ_CP032229.1"/>
</dbReference>
<keyword evidence="1" id="KW-0732">Signal</keyword>
<proteinExistence type="predicted"/>